<dbReference type="SUPFAM" id="SSF51735">
    <property type="entry name" value="NAD(P)-binding Rossmann-fold domains"/>
    <property type="match status" value="1"/>
</dbReference>
<dbReference type="InterPro" id="IPR002347">
    <property type="entry name" value="SDR_fam"/>
</dbReference>
<dbReference type="RefSeq" id="WP_146506945.1">
    <property type="nucleotide sequence ID" value="NZ_SIHI01000001.1"/>
</dbReference>
<dbReference type="PANTHER" id="PTHR43639:SF1">
    <property type="entry name" value="SHORT-CHAIN DEHYDROGENASE_REDUCTASE FAMILY PROTEIN"/>
    <property type="match status" value="1"/>
</dbReference>
<comment type="similarity">
    <text evidence="1">Belongs to the short-chain dehydrogenases/reductases (SDR) family.</text>
</comment>
<dbReference type="EMBL" id="SIHI01000001">
    <property type="protein sequence ID" value="TWT57061.1"/>
    <property type="molecule type" value="Genomic_DNA"/>
</dbReference>
<organism evidence="3 4">
    <name type="scientific">Thalassoglobus neptunius</name>
    <dbReference type="NCBI Taxonomy" id="1938619"/>
    <lineage>
        <taxon>Bacteria</taxon>
        <taxon>Pseudomonadati</taxon>
        <taxon>Planctomycetota</taxon>
        <taxon>Planctomycetia</taxon>
        <taxon>Planctomycetales</taxon>
        <taxon>Planctomycetaceae</taxon>
        <taxon>Thalassoglobus</taxon>
    </lineage>
</organism>
<dbReference type="PRINTS" id="PR00081">
    <property type="entry name" value="GDHRDH"/>
</dbReference>
<dbReference type="Gene3D" id="3.40.50.720">
    <property type="entry name" value="NAD(P)-binding Rossmann-like Domain"/>
    <property type="match status" value="1"/>
</dbReference>
<comment type="caution">
    <text evidence="3">The sequence shown here is derived from an EMBL/GenBank/DDBJ whole genome shotgun (WGS) entry which is preliminary data.</text>
</comment>
<evidence type="ECO:0000313" key="4">
    <source>
        <dbReference type="Proteomes" id="UP000317243"/>
    </source>
</evidence>
<gene>
    <name evidence="3" type="primary">fabG_3</name>
    <name evidence="3" type="ORF">KOR42_04190</name>
</gene>
<keyword evidence="4" id="KW-1185">Reference proteome</keyword>
<proteinExistence type="inferred from homology"/>
<accession>A0A5C5X416</accession>
<evidence type="ECO:0000256" key="1">
    <source>
        <dbReference type="ARBA" id="ARBA00006484"/>
    </source>
</evidence>
<dbReference type="InterPro" id="IPR036291">
    <property type="entry name" value="NAD(P)-bd_dom_sf"/>
</dbReference>
<name>A0A5C5X416_9PLAN</name>
<evidence type="ECO:0000256" key="2">
    <source>
        <dbReference type="ARBA" id="ARBA00023002"/>
    </source>
</evidence>
<dbReference type="Proteomes" id="UP000317243">
    <property type="component" value="Unassembled WGS sequence"/>
</dbReference>
<reference evidence="3 4" key="1">
    <citation type="submission" date="2019-02" db="EMBL/GenBank/DDBJ databases">
        <title>Deep-cultivation of Planctomycetes and their phenomic and genomic characterization uncovers novel biology.</title>
        <authorList>
            <person name="Wiegand S."/>
            <person name="Jogler M."/>
            <person name="Boedeker C."/>
            <person name="Pinto D."/>
            <person name="Vollmers J."/>
            <person name="Rivas-Marin E."/>
            <person name="Kohn T."/>
            <person name="Peeters S.H."/>
            <person name="Heuer A."/>
            <person name="Rast P."/>
            <person name="Oberbeckmann S."/>
            <person name="Bunk B."/>
            <person name="Jeske O."/>
            <person name="Meyerdierks A."/>
            <person name="Storesund J.E."/>
            <person name="Kallscheuer N."/>
            <person name="Luecker S."/>
            <person name="Lage O.M."/>
            <person name="Pohl T."/>
            <person name="Merkel B.J."/>
            <person name="Hornburger P."/>
            <person name="Mueller R.-W."/>
            <person name="Bruemmer F."/>
            <person name="Labrenz M."/>
            <person name="Spormann A.M."/>
            <person name="Op Den Camp H."/>
            <person name="Overmann J."/>
            <person name="Amann R."/>
            <person name="Jetten M.S.M."/>
            <person name="Mascher T."/>
            <person name="Medema M.H."/>
            <person name="Devos D.P."/>
            <person name="Kaster A.-K."/>
            <person name="Ovreas L."/>
            <person name="Rohde M."/>
            <person name="Galperin M.Y."/>
            <person name="Jogler C."/>
        </authorList>
    </citation>
    <scope>NUCLEOTIDE SEQUENCE [LARGE SCALE GENOMIC DNA]</scope>
    <source>
        <strain evidence="3 4">KOR42</strain>
    </source>
</reference>
<protein>
    <submittedName>
        <fullName evidence="3">3-oxoacyl-[acyl-carrier-protein] reductase FabG</fullName>
        <ecNumber evidence="3">1.1.1.100</ecNumber>
    </submittedName>
</protein>
<dbReference type="AlphaFoldDB" id="A0A5C5X416"/>
<dbReference type="OrthoDB" id="9803333at2"/>
<dbReference type="PANTHER" id="PTHR43639">
    <property type="entry name" value="OXIDOREDUCTASE, SHORT-CHAIN DEHYDROGENASE/REDUCTASE FAMILY (AFU_ORTHOLOGUE AFUA_5G02870)"/>
    <property type="match status" value="1"/>
</dbReference>
<evidence type="ECO:0000313" key="3">
    <source>
        <dbReference type="EMBL" id="TWT57061.1"/>
    </source>
</evidence>
<dbReference type="GO" id="GO:0004316">
    <property type="term" value="F:3-oxoacyl-[acyl-carrier-protein] reductase (NADPH) activity"/>
    <property type="evidence" value="ECO:0007669"/>
    <property type="project" value="UniProtKB-EC"/>
</dbReference>
<dbReference type="EC" id="1.1.1.100" evidence="3"/>
<dbReference type="Pfam" id="PF13561">
    <property type="entry name" value="adh_short_C2"/>
    <property type="match status" value="1"/>
</dbReference>
<keyword evidence="2 3" id="KW-0560">Oxidoreductase</keyword>
<sequence length="246" mass="25620">MILSGRNAIVTGGAVRIGREIGRSLAKSGVNVCVHYGTSEDEAQAAVDEFTSLGVQSMKVSADLGHPVDASRAIFSAARSALGEITLLVNCAAIFEPGSLASTTLHAWERHSSINLMAPFFLTQELVNNLKNETAAVVNLIDWRGTTPVAGHCAYTMSKAGLAAQTKILAQELGPSVRVNGVAPGAILPAPGESQSEFEAKAKLNPLNQTGGPEMIAEAVVFLLGSDFITGEILHVTGGQQLTVSN</sequence>